<dbReference type="InterPro" id="IPR027417">
    <property type="entry name" value="P-loop_NTPase"/>
</dbReference>
<dbReference type="EMBL" id="BARU01013003">
    <property type="protein sequence ID" value="GAH32301.1"/>
    <property type="molecule type" value="Genomic_DNA"/>
</dbReference>
<proteinExistence type="predicted"/>
<dbReference type="AlphaFoldDB" id="X1EG67"/>
<accession>X1EG67</accession>
<evidence type="ECO:0000313" key="1">
    <source>
        <dbReference type="EMBL" id="GAH32301.1"/>
    </source>
</evidence>
<dbReference type="PANTHER" id="PTHR43063:SF1">
    <property type="entry name" value="4FE-4S CLUSTER CONTAINING PARA FAMILY ATPASE PROTEIN"/>
    <property type="match status" value="1"/>
</dbReference>
<name>X1EG67_9ZZZZ</name>
<dbReference type="PANTHER" id="PTHR43063">
    <property type="entry name" value="4FE-4S CLUSTER CONTAINING PARA FAMILY ATPASE PROTEIN"/>
    <property type="match status" value="1"/>
</dbReference>
<gene>
    <name evidence="1" type="ORF">S03H2_23702</name>
</gene>
<feature type="non-terminal residue" evidence="1">
    <location>
        <position position="1"/>
    </location>
</feature>
<reference evidence="1" key="1">
    <citation type="journal article" date="2014" name="Front. Microbiol.">
        <title>High frequency of phylogenetically diverse reductive dehalogenase-homologous genes in deep subseafloor sedimentary metagenomes.</title>
        <authorList>
            <person name="Kawai M."/>
            <person name="Futagami T."/>
            <person name="Toyoda A."/>
            <person name="Takaki Y."/>
            <person name="Nishi S."/>
            <person name="Hori S."/>
            <person name="Arai W."/>
            <person name="Tsubouchi T."/>
            <person name="Morono Y."/>
            <person name="Uchiyama I."/>
            <person name="Ito T."/>
            <person name="Fujiyama A."/>
            <person name="Inagaki F."/>
            <person name="Takami H."/>
        </authorList>
    </citation>
    <scope>NUCLEOTIDE SEQUENCE</scope>
    <source>
        <strain evidence="1">Expedition CK06-06</strain>
    </source>
</reference>
<organism evidence="1">
    <name type="scientific">marine sediment metagenome</name>
    <dbReference type="NCBI Taxonomy" id="412755"/>
    <lineage>
        <taxon>unclassified sequences</taxon>
        <taxon>metagenomes</taxon>
        <taxon>ecological metagenomes</taxon>
    </lineage>
</organism>
<dbReference type="SUPFAM" id="SSF52540">
    <property type="entry name" value="P-loop containing nucleoside triphosphate hydrolases"/>
    <property type="match status" value="1"/>
</dbReference>
<comment type="caution">
    <text evidence="1">The sequence shown here is derived from an EMBL/GenBank/DDBJ whole genome shotgun (WGS) entry which is preliminary data.</text>
</comment>
<protein>
    <recommendedName>
        <fullName evidence="2">CobQ/CobB/MinD/ParA nucleotide binding domain-containing protein</fullName>
    </recommendedName>
</protein>
<dbReference type="Gene3D" id="3.40.50.300">
    <property type="entry name" value="P-loop containing nucleotide triphosphate hydrolases"/>
    <property type="match status" value="1"/>
</dbReference>
<evidence type="ECO:0008006" key="2">
    <source>
        <dbReference type="Google" id="ProtNLM"/>
    </source>
</evidence>
<sequence length="79" mass="8782">AVTEPTPLGAYDLEVMLKLAKKMGIATEIVLNKSDVGNRKEIEKISKKFKSEISIEIPYSEELVRAYSGGNLKKMVNII</sequence>